<evidence type="ECO:0000313" key="1">
    <source>
        <dbReference type="EMBL" id="QHT09614.1"/>
    </source>
</evidence>
<protein>
    <submittedName>
        <fullName evidence="1">Uncharacterized protein</fullName>
    </submittedName>
</protein>
<accession>A0A6C0D0I8</accession>
<reference evidence="1" key="1">
    <citation type="journal article" date="2020" name="Nature">
        <title>Giant virus diversity and host interactions through global metagenomics.</title>
        <authorList>
            <person name="Schulz F."/>
            <person name="Roux S."/>
            <person name="Paez-Espino D."/>
            <person name="Jungbluth S."/>
            <person name="Walsh D.A."/>
            <person name="Denef V.J."/>
            <person name="McMahon K.D."/>
            <person name="Konstantinidis K.T."/>
            <person name="Eloe-Fadrosh E.A."/>
            <person name="Kyrpides N.C."/>
            <person name="Woyke T."/>
        </authorList>
    </citation>
    <scope>NUCLEOTIDE SEQUENCE</scope>
    <source>
        <strain evidence="1">GVMAG-M-3300023174-102</strain>
    </source>
</reference>
<dbReference type="AlphaFoldDB" id="A0A6C0D0I8"/>
<organism evidence="1">
    <name type="scientific">viral metagenome</name>
    <dbReference type="NCBI Taxonomy" id="1070528"/>
    <lineage>
        <taxon>unclassified sequences</taxon>
        <taxon>metagenomes</taxon>
        <taxon>organismal metagenomes</taxon>
    </lineage>
</organism>
<sequence>MEITSYLSECIKNDIAVSFSKYGDGEYNCVTGHHGHNCDNDNYTNKLKYALIESFKYMVNVDNAYLGIWHNTSVTNFWESLANTSVKWVNYHSIIMSDNEPKKDKIELYKTIQKSPLNKYIICNLLLVKSQLLFHTTDMINVPFNNWFDNKFTEILDKICSNLSKNTTGKPDIVITACGMSAKVLICELTKRFPNNIYLDFGSALDIICTKHDTRGWKATYDQYIDDLKEIIPDNWDDPKYDYIYQEAKIKLRQL</sequence>
<dbReference type="EMBL" id="MN739513">
    <property type="protein sequence ID" value="QHT09614.1"/>
    <property type="molecule type" value="Genomic_DNA"/>
</dbReference>
<name>A0A6C0D0I8_9ZZZZ</name>
<proteinExistence type="predicted"/>